<accession>A0A2U1KKJ2</accession>
<name>A0A2U1KKJ2_ARTAN</name>
<keyword evidence="4" id="KW-1185">Reference proteome</keyword>
<comment type="similarity">
    <text evidence="1">Belongs to the RdRP family.</text>
</comment>
<dbReference type="Proteomes" id="UP000245207">
    <property type="component" value="Unassembled WGS sequence"/>
</dbReference>
<keyword evidence="1" id="KW-0808">Transferase</keyword>
<keyword evidence="1" id="KW-0548">Nucleotidyltransferase</keyword>
<dbReference type="GO" id="GO:0030422">
    <property type="term" value="P:siRNA processing"/>
    <property type="evidence" value="ECO:0007669"/>
    <property type="project" value="TreeGrafter"/>
</dbReference>
<dbReference type="GO" id="GO:0031380">
    <property type="term" value="C:nuclear RNA-directed RNA polymerase complex"/>
    <property type="evidence" value="ECO:0007669"/>
    <property type="project" value="TreeGrafter"/>
</dbReference>
<dbReference type="InterPro" id="IPR057596">
    <property type="entry name" value="RDRP_core"/>
</dbReference>
<dbReference type="PANTHER" id="PTHR23079">
    <property type="entry name" value="RNA-DEPENDENT RNA POLYMERASE"/>
    <property type="match status" value="1"/>
</dbReference>
<comment type="caution">
    <text evidence="3">The sequence shown here is derived from an EMBL/GenBank/DDBJ whole genome shotgun (WGS) entry which is preliminary data.</text>
</comment>
<dbReference type="EC" id="2.7.7.48" evidence="1"/>
<proteinExistence type="inferred from homology"/>
<dbReference type="GO" id="GO:0003968">
    <property type="term" value="F:RNA-directed RNA polymerase activity"/>
    <property type="evidence" value="ECO:0007669"/>
    <property type="project" value="UniProtKB-KW"/>
</dbReference>
<dbReference type="PANTHER" id="PTHR23079:SF18">
    <property type="entry name" value="RNA-DEPENDENT RNA POLYMERASE 6"/>
    <property type="match status" value="1"/>
</dbReference>
<keyword evidence="1" id="KW-0694">RNA-binding</keyword>
<keyword evidence="1" id="KW-0943">RNA-mediated gene silencing</keyword>
<comment type="function">
    <text evidence="1">Probably involved in the RNA silencing pathway and required for the generation of small interfering RNAs (siRNAs).</text>
</comment>
<feature type="domain" description="RDRP core" evidence="2">
    <location>
        <begin position="1"/>
        <end position="112"/>
    </location>
</feature>
<gene>
    <name evidence="3" type="ORF">CTI12_AA592010</name>
</gene>
<dbReference type="AlphaFoldDB" id="A0A2U1KKJ2"/>
<keyword evidence="1 3" id="KW-0696">RNA-directed RNA polymerase</keyword>
<dbReference type="OrthoDB" id="6513042at2759"/>
<dbReference type="GO" id="GO:0003723">
    <property type="term" value="F:RNA binding"/>
    <property type="evidence" value="ECO:0007669"/>
    <property type="project" value="UniProtKB-KW"/>
</dbReference>
<organism evidence="3 4">
    <name type="scientific">Artemisia annua</name>
    <name type="common">Sweet wormwood</name>
    <dbReference type="NCBI Taxonomy" id="35608"/>
    <lineage>
        <taxon>Eukaryota</taxon>
        <taxon>Viridiplantae</taxon>
        <taxon>Streptophyta</taxon>
        <taxon>Embryophyta</taxon>
        <taxon>Tracheophyta</taxon>
        <taxon>Spermatophyta</taxon>
        <taxon>Magnoliopsida</taxon>
        <taxon>eudicotyledons</taxon>
        <taxon>Gunneridae</taxon>
        <taxon>Pentapetalae</taxon>
        <taxon>asterids</taxon>
        <taxon>campanulids</taxon>
        <taxon>Asterales</taxon>
        <taxon>Asteraceae</taxon>
        <taxon>Asteroideae</taxon>
        <taxon>Anthemideae</taxon>
        <taxon>Artemisiinae</taxon>
        <taxon>Artemisia</taxon>
    </lineage>
</organism>
<sequence length="115" mass="13558">MSPELALEVAEKLQLTENQPCAYQIRYAGCKGVVVWWPDKKGDNIKLSLRPSMNKFESEHTILEICSWTRLQPRFLNRQIITLLSALEIKDEIFWDMQMKMVMDLNQMLVDMHLM</sequence>
<evidence type="ECO:0000313" key="4">
    <source>
        <dbReference type="Proteomes" id="UP000245207"/>
    </source>
</evidence>
<protein>
    <recommendedName>
        <fullName evidence="1">RNA-dependent RNA polymerase</fullName>
        <ecNumber evidence="1">2.7.7.48</ecNumber>
    </recommendedName>
</protein>
<dbReference type="STRING" id="35608.A0A2U1KKJ2"/>
<dbReference type="EMBL" id="PKPP01016979">
    <property type="protein sequence ID" value="PWA37294.1"/>
    <property type="molecule type" value="Genomic_DNA"/>
</dbReference>
<dbReference type="InterPro" id="IPR007855">
    <property type="entry name" value="RDRP"/>
</dbReference>
<evidence type="ECO:0000259" key="2">
    <source>
        <dbReference type="Pfam" id="PF05183"/>
    </source>
</evidence>
<evidence type="ECO:0000313" key="3">
    <source>
        <dbReference type="EMBL" id="PWA37294.1"/>
    </source>
</evidence>
<comment type="catalytic activity">
    <reaction evidence="1">
        <text>RNA(n) + a ribonucleoside 5'-triphosphate = RNA(n+1) + diphosphate</text>
        <dbReference type="Rhea" id="RHEA:21248"/>
        <dbReference type="Rhea" id="RHEA-COMP:14527"/>
        <dbReference type="Rhea" id="RHEA-COMP:17342"/>
        <dbReference type="ChEBI" id="CHEBI:33019"/>
        <dbReference type="ChEBI" id="CHEBI:61557"/>
        <dbReference type="ChEBI" id="CHEBI:140395"/>
        <dbReference type="EC" id="2.7.7.48"/>
    </reaction>
</comment>
<dbReference type="Pfam" id="PF05183">
    <property type="entry name" value="RdRP"/>
    <property type="match status" value="1"/>
</dbReference>
<reference evidence="3 4" key="1">
    <citation type="journal article" date="2018" name="Mol. Plant">
        <title>The genome of Artemisia annua provides insight into the evolution of Asteraceae family and artemisinin biosynthesis.</title>
        <authorList>
            <person name="Shen Q."/>
            <person name="Zhang L."/>
            <person name="Liao Z."/>
            <person name="Wang S."/>
            <person name="Yan T."/>
            <person name="Shi P."/>
            <person name="Liu M."/>
            <person name="Fu X."/>
            <person name="Pan Q."/>
            <person name="Wang Y."/>
            <person name="Lv Z."/>
            <person name="Lu X."/>
            <person name="Zhang F."/>
            <person name="Jiang W."/>
            <person name="Ma Y."/>
            <person name="Chen M."/>
            <person name="Hao X."/>
            <person name="Li L."/>
            <person name="Tang Y."/>
            <person name="Lv G."/>
            <person name="Zhou Y."/>
            <person name="Sun X."/>
            <person name="Brodelius P.E."/>
            <person name="Rose J.K.C."/>
            <person name="Tang K."/>
        </authorList>
    </citation>
    <scope>NUCLEOTIDE SEQUENCE [LARGE SCALE GENOMIC DNA]</scope>
    <source>
        <strain evidence="4">cv. Huhao1</strain>
        <tissue evidence="3">Leaf</tissue>
    </source>
</reference>
<evidence type="ECO:0000256" key="1">
    <source>
        <dbReference type="RuleBase" id="RU363098"/>
    </source>
</evidence>